<dbReference type="EMBL" id="BMMD01000002">
    <property type="protein sequence ID" value="GGJ69888.1"/>
    <property type="molecule type" value="Genomic_DNA"/>
</dbReference>
<sequence length="396" mass="42405">MSGLSEVLGRMSSGDGTIDMRRCSEAITHAPGRIPSPGDLLVLLLARAGRYTAAAAELGINHTTNARRIGAVEDALGAPGAPSLSGVVRLSATDGFSGFIAAPAIVAMRRAHPDVTLEIVAATRRSARHRVGVYLEVVVGRPHVQRAEEIRLAEYALGLHASREFLERHGAPSSPAGLDGAPRVYFIESMLQVDALDEARRSTRGMVDSVSSTNVYVHVDATRAGAGFGLLSAFLADPHDDLVRPFPDEIDERQPYWLVCRPEALRQPIVLAFIEALQARAAGVGHELLGTRPPAWARPGRPSVHAGLLVGEVRVIEVRLVEITRLDVGIGLSGVGSGRREHRRLGVPRARLAEERLDVLGVLGDRVGDELERRREPRGDIAADLGAEHPGGRLEG</sequence>
<comment type="caution">
    <text evidence="4">The sequence shown here is derived from an EMBL/GenBank/DDBJ whole genome shotgun (WGS) entry which is preliminary data.</text>
</comment>
<feature type="domain" description="LysR substrate-binding" evidence="3">
    <location>
        <begin position="84"/>
        <end position="281"/>
    </location>
</feature>
<evidence type="ECO:0000256" key="1">
    <source>
        <dbReference type="ARBA" id="ARBA00009437"/>
    </source>
</evidence>
<dbReference type="GO" id="GO:0043565">
    <property type="term" value="F:sequence-specific DNA binding"/>
    <property type="evidence" value="ECO:0007669"/>
    <property type="project" value="TreeGrafter"/>
</dbReference>
<gene>
    <name evidence="4" type="ORF">GCM10011372_04650</name>
</gene>
<name>A0A917PBM5_9MICO</name>
<dbReference type="SUPFAM" id="SSF53850">
    <property type="entry name" value="Periplasmic binding protein-like II"/>
    <property type="match status" value="1"/>
</dbReference>
<dbReference type="Pfam" id="PF03466">
    <property type="entry name" value="LysR_substrate"/>
    <property type="match status" value="1"/>
</dbReference>
<reference evidence="4" key="2">
    <citation type="submission" date="2020-09" db="EMBL/GenBank/DDBJ databases">
        <authorList>
            <person name="Sun Q."/>
            <person name="Zhou Y."/>
        </authorList>
    </citation>
    <scope>NUCLEOTIDE SEQUENCE</scope>
    <source>
        <strain evidence="4">CGMCC 1.8984</strain>
    </source>
</reference>
<accession>A0A917PBM5</accession>
<evidence type="ECO:0000256" key="2">
    <source>
        <dbReference type="SAM" id="MobiDB-lite"/>
    </source>
</evidence>
<dbReference type="InterPro" id="IPR005119">
    <property type="entry name" value="LysR_subst-bd"/>
</dbReference>
<dbReference type="Proteomes" id="UP000636956">
    <property type="component" value="Unassembled WGS sequence"/>
</dbReference>
<organism evidence="4 5">
    <name type="scientific">Agromyces bauzanensis</name>
    <dbReference type="NCBI Taxonomy" id="1308924"/>
    <lineage>
        <taxon>Bacteria</taxon>
        <taxon>Bacillati</taxon>
        <taxon>Actinomycetota</taxon>
        <taxon>Actinomycetes</taxon>
        <taxon>Micrococcales</taxon>
        <taxon>Microbacteriaceae</taxon>
        <taxon>Agromyces</taxon>
    </lineage>
</organism>
<proteinExistence type="inferred from homology"/>
<evidence type="ECO:0000313" key="5">
    <source>
        <dbReference type="Proteomes" id="UP000636956"/>
    </source>
</evidence>
<dbReference type="PANTHER" id="PTHR30537">
    <property type="entry name" value="HTH-TYPE TRANSCRIPTIONAL REGULATOR"/>
    <property type="match status" value="1"/>
</dbReference>
<reference evidence="4" key="1">
    <citation type="journal article" date="2014" name="Int. J. Syst. Evol. Microbiol.">
        <title>Complete genome sequence of Corynebacterium casei LMG S-19264T (=DSM 44701T), isolated from a smear-ripened cheese.</title>
        <authorList>
            <consortium name="US DOE Joint Genome Institute (JGI-PGF)"/>
            <person name="Walter F."/>
            <person name="Albersmeier A."/>
            <person name="Kalinowski J."/>
            <person name="Ruckert C."/>
        </authorList>
    </citation>
    <scope>NUCLEOTIDE SEQUENCE</scope>
    <source>
        <strain evidence="4">CGMCC 1.8984</strain>
    </source>
</reference>
<dbReference type="PANTHER" id="PTHR30537:SF5">
    <property type="entry name" value="HTH-TYPE TRANSCRIPTIONAL ACTIVATOR TTDR-RELATED"/>
    <property type="match status" value="1"/>
</dbReference>
<protein>
    <recommendedName>
        <fullName evidence="3">LysR substrate-binding domain-containing protein</fullName>
    </recommendedName>
</protein>
<evidence type="ECO:0000259" key="3">
    <source>
        <dbReference type="Pfam" id="PF03466"/>
    </source>
</evidence>
<dbReference type="Gene3D" id="3.40.190.290">
    <property type="match status" value="1"/>
</dbReference>
<dbReference type="InterPro" id="IPR058163">
    <property type="entry name" value="LysR-type_TF_proteobact-type"/>
</dbReference>
<dbReference type="AlphaFoldDB" id="A0A917PBM5"/>
<dbReference type="GO" id="GO:0006351">
    <property type="term" value="P:DNA-templated transcription"/>
    <property type="evidence" value="ECO:0007669"/>
    <property type="project" value="TreeGrafter"/>
</dbReference>
<comment type="similarity">
    <text evidence="1">Belongs to the LysR transcriptional regulatory family.</text>
</comment>
<evidence type="ECO:0000313" key="4">
    <source>
        <dbReference type="EMBL" id="GGJ69888.1"/>
    </source>
</evidence>
<feature type="region of interest" description="Disordered" evidence="2">
    <location>
        <begin position="371"/>
        <end position="396"/>
    </location>
</feature>
<keyword evidence="5" id="KW-1185">Reference proteome</keyword>
<dbReference type="GO" id="GO:0003700">
    <property type="term" value="F:DNA-binding transcription factor activity"/>
    <property type="evidence" value="ECO:0007669"/>
    <property type="project" value="TreeGrafter"/>
</dbReference>